<gene>
    <name evidence="6" type="ORF">VL15_14680</name>
</gene>
<keyword evidence="2" id="KW-0479">Metal-binding</keyword>
<dbReference type="Proteomes" id="UP000036338">
    <property type="component" value="Unassembled WGS sequence"/>
</dbReference>
<sequence length="336" mass="35845">MIDTLNWQVPGDNGQPLAIRAWRLSAGDGPRVHLQAGVHADEIAGMLVLHRLLPQLCAAHDRGVLRGTVTVVPQANPLGLAQFRQGRLLGRFHETTHRNFNRHFHESAAARRPATTFAAWQRTLLAAACDADIVLDLHTDSEALPYVYLHRDLWPAGSDLAAALGADVAILWDEDDDGAFEGAVVAHWARSGGLSDRLVATVELRGQSDVSDALAERDADGVLAFLRGRGVIAESPGAPDWHGEAVPIAHMETLIAPVSGVLVYERELGATVEAGERVARIVAHPGVPGSEHVLVAPQAGRIVTRNRERLVAQGDVALKLTGSRPSAGWSGGALDP</sequence>
<keyword evidence="3" id="KW-0378">Hydrolase</keyword>
<dbReference type="EMBL" id="LDWR01000023">
    <property type="protein sequence ID" value="KML57316.1"/>
    <property type="molecule type" value="Genomic_DNA"/>
</dbReference>
<comment type="cofactor">
    <cofactor evidence="1">
        <name>Zn(2+)</name>
        <dbReference type="ChEBI" id="CHEBI:29105"/>
    </cofactor>
</comment>
<dbReference type="InterPro" id="IPR053138">
    <property type="entry name" value="N-alpha-Ac-DABA_deacetylase"/>
</dbReference>
<organism evidence="6 7">
    <name type="scientific">Burkholderia cepacia</name>
    <name type="common">Pseudomonas cepacia</name>
    <dbReference type="NCBI Taxonomy" id="292"/>
    <lineage>
        <taxon>Bacteria</taxon>
        <taxon>Pseudomonadati</taxon>
        <taxon>Pseudomonadota</taxon>
        <taxon>Betaproteobacteria</taxon>
        <taxon>Burkholderiales</taxon>
        <taxon>Burkholderiaceae</taxon>
        <taxon>Burkholderia</taxon>
        <taxon>Burkholderia cepacia complex</taxon>
    </lineage>
</organism>
<feature type="domain" description="Succinylglutamate desuccinylase/Aspartoacylase catalytic" evidence="5">
    <location>
        <begin position="28"/>
        <end position="227"/>
    </location>
</feature>
<keyword evidence="4" id="KW-0862">Zinc</keyword>
<dbReference type="Gene3D" id="3.40.630.10">
    <property type="entry name" value="Zn peptidases"/>
    <property type="match status" value="2"/>
</dbReference>
<evidence type="ECO:0000256" key="3">
    <source>
        <dbReference type="ARBA" id="ARBA00022801"/>
    </source>
</evidence>
<evidence type="ECO:0000256" key="2">
    <source>
        <dbReference type="ARBA" id="ARBA00022723"/>
    </source>
</evidence>
<reference evidence="6 7" key="1">
    <citation type="submission" date="2015-05" db="EMBL/GenBank/DDBJ databases">
        <title>Draft genome of Burkholderia cepacia LK29.</title>
        <authorList>
            <person name="Chan X.Y."/>
        </authorList>
    </citation>
    <scope>NUCLEOTIDE SEQUENCE [LARGE SCALE GENOMIC DNA]</scope>
    <source>
        <strain evidence="6 7">LK29</strain>
    </source>
</reference>
<name>A0A0J5WYI1_BURCE</name>
<evidence type="ECO:0000313" key="7">
    <source>
        <dbReference type="Proteomes" id="UP000036338"/>
    </source>
</evidence>
<proteinExistence type="predicted"/>
<evidence type="ECO:0000256" key="4">
    <source>
        <dbReference type="ARBA" id="ARBA00022833"/>
    </source>
</evidence>
<dbReference type="GO" id="GO:0016788">
    <property type="term" value="F:hydrolase activity, acting on ester bonds"/>
    <property type="evidence" value="ECO:0007669"/>
    <property type="project" value="InterPro"/>
</dbReference>
<dbReference type="InterPro" id="IPR055438">
    <property type="entry name" value="AstE_AspA_cat"/>
</dbReference>
<dbReference type="PANTHER" id="PTHR37326:SF1">
    <property type="entry name" value="BLL3975 PROTEIN"/>
    <property type="match status" value="1"/>
</dbReference>
<dbReference type="PATRIC" id="fig|292.27.peg.2850"/>
<dbReference type="AlphaFoldDB" id="A0A0J5WYI1"/>
<comment type="caution">
    <text evidence="6">The sequence shown here is derived from an EMBL/GenBank/DDBJ whole genome shotgun (WGS) entry which is preliminary data.</text>
</comment>
<protein>
    <submittedName>
        <fullName evidence="6">Succinylglutamate desuccinylase</fullName>
    </submittedName>
</protein>
<dbReference type="GO" id="GO:0046872">
    <property type="term" value="F:metal ion binding"/>
    <property type="evidence" value="ECO:0007669"/>
    <property type="project" value="UniProtKB-KW"/>
</dbReference>
<evidence type="ECO:0000259" key="5">
    <source>
        <dbReference type="Pfam" id="PF24827"/>
    </source>
</evidence>
<dbReference type="PANTHER" id="PTHR37326">
    <property type="entry name" value="BLL3975 PROTEIN"/>
    <property type="match status" value="1"/>
</dbReference>
<evidence type="ECO:0000256" key="1">
    <source>
        <dbReference type="ARBA" id="ARBA00001947"/>
    </source>
</evidence>
<dbReference type="RefSeq" id="WP_048246358.1">
    <property type="nucleotide sequence ID" value="NZ_LDWR01000023.1"/>
</dbReference>
<dbReference type="Pfam" id="PF24827">
    <property type="entry name" value="AstE_AspA_cat"/>
    <property type="match status" value="1"/>
</dbReference>
<dbReference type="SUPFAM" id="SSF53187">
    <property type="entry name" value="Zn-dependent exopeptidases"/>
    <property type="match status" value="1"/>
</dbReference>
<accession>A0A0J5WYI1</accession>
<evidence type="ECO:0000313" key="6">
    <source>
        <dbReference type="EMBL" id="KML57316.1"/>
    </source>
</evidence>